<protein>
    <submittedName>
        <fullName evidence="12">Maltose/maltodextrin import ATP-binding protein MalK</fullName>
        <ecNumber evidence="12">3.6.3.19</ecNumber>
    </submittedName>
</protein>
<evidence type="ECO:0000256" key="4">
    <source>
        <dbReference type="ARBA" id="ARBA00022519"/>
    </source>
</evidence>
<evidence type="ECO:0000313" key="13">
    <source>
        <dbReference type="Proteomes" id="UP000184600"/>
    </source>
</evidence>
<dbReference type="GO" id="GO:0005524">
    <property type="term" value="F:ATP binding"/>
    <property type="evidence" value="ECO:0007669"/>
    <property type="project" value="UniProtKB-KW"/>
</dbReference>
<dbReference type="GO" id="GO:0016020">
    <property type="term" value="C:membrane"/>
    <property type="evidence" value="ECO:0007669"/>
    <property type="project" value="InterPro"/>
</dbReference>
<dbReference type="Gene3D" id="3.40.50.300">
    <property type="entry name" value="P-loop containing nucleotide triphosphate hydrolases"/>
    <property type="match status" value="1"/>
</dbReference>
<feature type="domain" description="Mop" evidence="11">
    <location>
        <begin position="293"/>
        <end position="359"/>
    </location>
</feature>
<dbReference type="STRING" id="1117707.VQ7734_05127"/>
<dbReference type="Pfam" id="PF00005">
    <property type="entry name" value="ABC_tran"/>
    <property type="match status" value="1"/>
</dbReference>
<organism evidence="12 13">
    <name type="scientific">Vibrio quintilis</name>
    <dbReference type="NCBI Taxonomy" id="1117707"/>
    <lineage>
        <taxon>Bacteria</taxon>
        <taxon>Pseudomonadati</taxon>
        <taxon>Pseudomonadota</taxon>
        <taxon>Gammaproteobacteria</taxon>
        <taxon>Vibrionales</taxon>
        <taxon>Vibrionaceae</taxon>
        <taxon>Vibrio</taxon>
    </lineage>
</organism>
<keyword evidence="12" id="KW-0378">Hydrolase</keyword>
<dbReference type="AlphaFoldDB" id="A0A1M7Z3E0"/>
<feature type="domain" description="ABC transporter" evidence="10">
    <location>
        <begin position="1"/>
        <end position="235"/>
    </location>
</feature>
<evidence type="ECO:0000256" key="3">
    <source>
        <dbReference type="ARBA" id="ARBA00022505"/>
    </source>
</evidence>
<evidence type="ECO:0000256" key="2">
    <source>
        <dbReference type="ARBA" id="ARBA00022475"/>
    </source>
</evidence>
<dbReference type="SUPFAM" id="SSF52540">
    <property type="entry name" value="P-loop containing nucleoside triphosphate hydrolases"/>
    <property type="match status" value="1"/>
</dbReference>
<dbReference type="Gene3D" id="2.40.50.100">
    <property type="match status" value="1"/>
</dbReference>
<evidence type="ECO:0000256" key="7">
    <source>
        <dbReference type="ARBA" id="ARBA00022967"/>
    </source>
</evidence>
<dbReference type="PROSITE" id="PS51866">
    <property type="entry name" value="MOP"/>
    <property type="match status" value="1"/>
</dbReference>
<dbReference type="InterPro" id="IPR050334">
    <property type="entry name" value="Molybdenum_import_ModC"/>
</dbReference>
<dbReference type="InterPro" id="IPR003593">
    <property type="entry name" value="AAA+_ATPase"/>
</dbReference>
<evidence type="ECO:0000256" key="9">
    <source>
        <dbReference type="PROSITE-ProRule" id="PRU01213"/>
    </source>
</evidence>
<dbReference type="InterPro" id="IPR017871">
    <property type="entry name" value="ABC_transporter-like_CS"/>
</dbReference>
<keyword evidence="3 9" id="KW-0500">Molybdenum</keyword>
<dbReference type="GO" id="GO:0140359">
    <property type="term" value="F:ABC-type transporter activity"/>
    <property type="evidence" value="ECO:0007669"/>
    <property type="project" value="InterPro"/>
</dbReference>
<dbReference type="EMBL" id="FRFG01000124">
    <property type="protein sequence ID" value="SHO59342.1"/>
    <property type="molecule type" value="Genomic_DNA"/>
</dbReference>
<dbReference type="RefSeq" id="WP_234976491.1">
    <property type="nucleotide sequence ID" value="NZ_AP024898.1"/>
</dbReference>
<dbReference type="InterPro" id="IPR027417">
    <property type="entry name" value="P-loop_NTPase"/>
</dbReference>
<dbReference type="GO" id="GO:0016887">
    <property type="term" value="F:ATP hydrolysis activity"/>
    <property type="evidence" value="ECO:0007669"/>
    <property type="project" value="InterPro"/>
</dbReference>
<gene>
    <name evidence="12" type="primary">malK_3</name>
    <name evidence="12" type="ORF">VQ7734_05127</name>
</gene>
<dbReference type="GO" id="GO:0015098">
    <property type="term" value="F:molybdate ion transmembrane transporter activity"/>
    <property type="evidence" value="ECO:0007669"/>
    <property type="project" value="InterPro"/>
</dbReference>
<accession>A0A1M7Z3E0</accession>
<evidence type="ECO:0000256" key="8">
    <source>
        <dbReference type="ARBA" id="ARBA00023136"/>
    </source>
</evidence>
<dbReference type="PROSITE" id="PS50893">
    <property type="entry name" value="ABC_TRANSPORTER_2"/>
    <property type="match status" value="1"/>
</dbReference>
<evidence type="ECO:0000256" key="6">
    <source>
        <dbReference type="ARBA" id="ARBA00022840"/>
    </source>
</evidence>
<evidence type="ECO:0000313" key="12">
    <source>
        <dbReference type="EMBL" id="SHO59342.1"/>
    </source>
</evidence>
<keyword evidence="1" id="KW-0813">Transport</keyword>
<dbReference type="Proteomes" id="UP000184600">
    <property type="component" value="Unassembled WGS sequence"/>
</dbReference>
<keyword evidence="13" id="KW-1185">Reference proteome</keyword>
<name>A0A1M7Z3E0_9VIBR</name>
<evidence type="ECO:0000259" key="10">
    <source>
        <dbReference type="PROSITE" id="PS50893"/>
    </source>
</evidence>
<keyword evidence="8" id="KW-0472">Membrane</keyword>
<sequence>MNDIHAQFSIDYPDFSLALNLKLPASGITVLFGPSGSGKTTCLRAIAGLQTLKSGYLSVAGEVWQSVEPPVFVPTHQRDIGYVFQEAGLFPHMSVKKNLEYGYRRIAPEKRKISVNEICQLIGIEHLFDRSVHLLSGGEKQRIAIARALLTCPKLLLMDEPLSALDVGLKAEILPYLEKIHTELSIPVIYVTHSVKELARLADYVVLFNQGQVVASGNAQEIMSDPQYADIFGDEVGSIFDTRVIGHHPHHLTELDMDGVTIRVPGHAGFASQQYRCRILASDVSLTLQEPEQTTMLNRLPVVIDMIDMHHKGEGQVMVVLVLENGARLLARITLKSCIDLNLHPGMHVWAQIKSVALS</sequence>
<dbReference type="SMART" id="SM00382">
    <property type="entry name" value="AAA"/>
    <property type="match status" value="1"/>
</dbReference>
<dbReference type="NCBIfam" id="TIGR02142">
    <property type="entry name" value="modC_ABC"/>
    <property type="match status" value="1"/>
</dbReference>
<dbReference type="InterPro" id="IPR008995">
    <property type="entry name" value="Mo/tungstate-bd_C_term_dom"/>
</dbReference>
<dbReference type="PANTHER" id="PTHR43514:SF10">
    <property type="entry name" value="MOLYBDENUM IMPORT ATP-BINDING PROTEIN MODC 2"/>
    <property type="match status" value="1"/>
</dbReference>
<dbReference type="EC" id="3.6.3.19" evidence="12"/>
<keyword evidence="5" id="KW-0547">Nucleotide-binding</keyword>
<keyword evidence="2" id="KW-1003">Cell membrane</keyword>
<evidence type="ECO:0000259" key="11">
    <source>
        <dbReference type="PROSITE" id="PS51866"/>
    </source>
</evidence>
<keyword evidence="4" id="KW-0997">Cell inner membrane</keyword>
<dbReference type="InterPro" id="IPR005116">
    <property type="entry name" value="Transp-assoc_OB_typ1"/>
</dbReference>
<dbReference type="InterPro" id="IPR004606">
    <property type="entry name" value="Mop_domain"/>
</dbReference>
<evidence type="ECO:0000256" key="5">
    <source>
        <dbReference type="ARBA" id="ARBA00022741"/>
    </source>
</evidence>
<dbReference type="SUPFAM" id="SSF50331">
    <property type="entry name" value="MOP-like"/>
    <property type="match status" value="1"/>
</dbReference>
<dbReference type="InterPro" id="IPR011868">
    <property type="entry name" value="ModC_ABC_ATP-bd"/>
</dbReference>
<dbReference type="PROSITE" id="PS00211">
    <property type="entry name" value="ABC_TRANSPORTER_1"/>
    <property type="match status" value="1"/>
</dbReference>
<keyword evidence="6 12" id="KW-0067">ATP-binding</keyword>
<reference evidence="13" key="1">
    <citation type="submission" date="2016-12" db="EMBL/GenBank/DDBJ databases">
        <authorList>
            <person name="Rodrigo-Torres L."/>
            <person name="Arahal R.D."/>
            <person name="Lucena T."/>
        </authorList>
    </citation>
    <scope>NUCLEOTIDE SEQUENCE [LARGE SCALE GENOMIC DNA]</scope>
</reference>
<dbReference type="Pfam" id="PF03459">
    <property type="entry name" value="TOBE"/>
    <property type="match status" value="1"/>
</dbReference>
<dbReference type="PANTHER" id="PTHR43514">
    <property type="entry name" value="ABC TRANSPORTER I FAMILY MEMBER 10"/>
    <property type="match status" value="1"/>
</dbReference>
<evidence type="ECO:0000256" key="1">
    <source>
        <dbReference type="ARBA" id="ARBA00022448"/>
    </source>
</evidence>
<proteinExistence type="predicted"/>
<dbReference type="InterPro" id="IPR003439">
    <property type="entry name" value="ABC_transporter-like_ATP-bd"/>
</dbReference>
<keyword evidence="7" id="KW-1278">Translocase</keyword>